<reference evidence="16" key="2">
    <citation type="submission" date="2020-05" db="UniProtKB">
        <authorList>
            <consortium name="EnsemblMetazoa"/>
        </authorList>
    </citation>
    <scope>IDENTIFICATION</scope>
    <source>
        <strain evidence="16">ACHKN1017</strain>
    </source>
</reference>
<sequence length="371" mass="40764">MLFGSVKVNLVGAPLLFVLLWTVQSLYCHFSNIPVLLDLNANCITPLGESGKCILFRECQPLVAIYNKPLSTHEDTQFLTQSRCGILQRKTLVCCAVSTQTKSSLPEYPQCGVQLSDRVLGGQPTLIDEFPWTALIEFQKPDGSFGFHCGGSLINERYIVTAAHCIKSIPRGWKVFRVRLGEWDLTSATDCQDGFCSNAPIDLDVEQIVVHSNYDTKDQSNANDIALIRFTRQVYYSQTVRPICLPLSSSLRNRDHAGVPSYAAGWGKTESATASEKKLKVEMNVKSLQECAPVYQRGGILLKSTHMCAGGVRGKDTCSGDSGGPLMRQISGAWYLIGVVSFGPQKCGTAGVPGVYTNVAEYVDWIRDNIY</sequence>
<proteinExistence type="inferred from homology"/>
<evidence type="ECO:0000313" key="16">
    <source>
        <dbReference type="EnsemblMetazoa" id="ACHR015083-PA"/>
    </source>
</evidence>
<dbReference type="PROSITE" id="PS00135">
    <property type="entry name" value="TRYPSIN_SER"/>
    <property type="match status" value="1"/>
</dbReference>
<evidence type="ECO:0000256" key="10">
    <source>
        <dbReference type="ARBA" id="ARBA00023180"/>
    </source>
</evidence>
<keyword evidence="10" id="KW-0325">Glycoprotein</keyword>
<dbReference type="Proteomes" id="UP000075881">
    <property type="component" value="Unassembled WGS sequence"/>
</dbReference>
<evidence type="ECO:0000256" key="12">
    <source>
        <dbReference type="RuleBase" id="RU363034"/>
    </source>
</evidence>
<evidence type="ECO:0000256" key="1">
    <source>
        <dbReference type="ARBA" id="ARBA00004613"/>
    </source>
</evidence>
<evidence type="ECO:0000259" key="14">
    <source>
        <dbReference type="PROSITE" id="PS50240"/>
    </source>
</evidence>
<dbReference type="FunFam" id="2.40.10.10:FF:000028">
    <property type="entry name" value="Serine protease easter"/>
    <property type="match status" value="1"/>
</dbReference>
<organism evidence="16 17">
    <name type="scientific">Anopheles christyi</name>
    <dbReference type="NCBI Taxonomy" id="43041"/>
    <lineage>
        <taxon>Eukaryota</taxon>
        <taxon>Metazoa</taxon>
        <taxon>Ecdysozoa</taxon>
        <taxon>Arthropoda</taxon>
        <taxon>Hexapoda</taxon>
        <taxon>Insecta</taxon>
        <taxon>Pterygota</taxon>
        <taxon>Neoptera</taxon>
        <taxon>Endopterygota</taxon>
        <taxon>Diptera</taxon>
        <taxon>Nematocera</taxon>
        <taxon>Culicoidea</taxon>
        <taxon>Culicidae</taxon>
        <taxon>Anophelinae</taxon>
        <taxon>Anopheles</taxon>
    </lineage>
</organism>
<keyword evidence="3" id="KW-0399">Innate immunity</keyword>
<evidence type="ECO:0000256" key="11">
    <source>
        <dbReference type="ARBA" id="ARBA00024195"/>
    </source>
</evidence>
<dbReference type="PROSITE" id="PS50240">
    <property type="entry name" value="TRYPSIN_DOM"/>
    <property type="match status" value="1"/>
</dbReference>
<dbReference type="Gene3D" id="3.30.1640.30">
    <property type="match status" value="1"/>
</dbReference>
<dbReference type="AlphaFoldDB" id="A0A3F2YU16"/>
<dbReference type="EnsemblMetazoa" id="ACHR015083-RA">
    <property type="protein sequence ID" value="ACHR015083-PA"/>
    <property type="gene ID" value="ACHR015083"/>
</dbReference>
<protein>
    <recommendedName>
        <fullName evidence="13">CLIP domain-containing serine protease</fullName>
        <ecNumber evidence="12">3.4.21.-</ecNumber>
    </recommendedName>
</protein>
<dbReference type="GO" id="GO:0006508">
    <property type="term" value="P:proteolysis"/>
    <property type="evidence" value="ECO:0007669"/>
    <property type="project" value="UniProtKB-KW"/>
</dbReference>
<feature type="domain" description="Clip" evidence="15">
    <location>
        <begin position="42"/>
        <end position="95"/>
    </location>
</feature>
<dbReference type="Pfam" id="PF12032">
    <property type="entry name" value="CLIP"/>
    <property type="match status" value="1"/>
</dbReference>
<dbReference type="SUPFAM" id="SSF50494">
    <property type="entry name" value="Trypsin-like serine proteases"/>
    <property type="match status" value="1"/>
</dbReference>
<dbReference type="FunFam" id="2.40.10.10:FF:000440">
    <property type="match status" value="1"/>
</dbReference>
<dbReference type="CDD" id="cd00190">
    <property type="entry name" value="Tryp_SPc"/>
    <property type="match status" value="1"/>
</dbReference>
<keyword evidence="2 13" id="KW-0964">Secreted</keyword>
<dbReference type="InterPro" id="IPR038565">
    <property type="entry name" value="CLIP_sf"/>
</dbReference>
<dbReference type="PROSITE" id="PS51888">
    <property type="entry name" value="CLIP"/>
    <property type="match status" value="1"/>
</dbReference>
<dbReference type="GO" id="GO:0045087">
    <property type="term" value="P:innate immune response"/>
    <property type="evidence" value="ECO:0007669"/>
    <property type="project" value="UniProtKB-KW"/>
</dbReference>
<dbReference type="SMART" id="SM00020">
    <property type="entry name" value="Tryp_SPc"/>
    <property type="match status" value="1"/>
</dbReference>
<keyword evidence="17" id="KW-1185">Reference proteome</keyword>
<comment type="subcellular location">
    <subcellularLocation>
        <location evidence="1 13">Secreted</location>
    </subcellularLocation>
</comment>
<evidence type="ECO:0000256" key="13">
    <source>
        <dbReference type="RuleBase" id="RU366078"/>
    </source>
</evidence>
<dbReference type="InterPro" id="IPR018114">
    <property type="entry name" value="TRYPSIN_HIS"/>
</dbReference>
<dbReference type="GO" id="GO:0005576">
    <property type="term" value="C:extracellular region"/>
    <property type="evidence" value="ECO:0007669"/>
    <property type="project" value="UniProtKB-SubCell"/>
</dbReference>
<keyword evidence="9" id="KW-1015">Disulfide bond</keyword>
<keyword evidence="8" id="KW-0391">Immunity</keyword>
<dbReference type="InterPro" id="IPR001314">
    <property type="entry name" value="Peptidase_S1A"/>
</dbReference>
<dbReference type="VEuPathDB" id="VectorBase:ACHR015083"/>
<dbReference type="InterPro" id="IPR009003">
    <property type="entry name" value="Peptidase_S1_PA"/>
</dbReference>
<evidence type="ECO:0000256" key="5">
    <source>
        <dbReference type="ARBA" id="ARBA00022729"/>
    </source>
</evidence>
<evidence type="ECO:0000256" key="4">
    <source>
        <dbReference type="ARBA" id="ARBA00022670"/>
    </source>
</evidence>
<evidence type="ECO:0000259" key="15">
    <source>
        <dbReference type="PROSITE" id="PS51888"/>
    </source>
</evidence>
<keyword evidence="7 12" id="KW-0720">Serine protease</keyword>
<dbReference type="PANTHER" id="PTHR24256">
    <property type="entry name" value="TRYPTASE-RELATED"/>
    <property type="match status" value="1"/>
</dbReference>
<dbReference type="InterPro" id="IPR001254">
    <property type="entry name" value="Trypsin_dom"/>
</dbReference>
<dbReference type="EC" id="3.4.21.-" evidence="12"/>
<evidence type="ECO:0000313" key="17">
    <source>
        <dbReference type="Proteomes" id="UP000075881"/>
    </source>
</evidence>
<dbReference type="InterPro" id="IPR043504">
    <property type="entry name" value="Peptidase_S1_PA_chymotrypsin"/>
</dbReference>
<evidence type="ECO:0000256" key="6">
    <source>
        <dbReference type="ARBA" id="ARBA00022801"/>
    </source>
</evidence>
<reference evidence="17" key="1">
    <citation type="submission" date="2013-03" db="EMBL/GenBank/DDBJ databases">
        <title>The Genome Sequence of Anopheles christyi ACHKN1017.</title>
        <authorList>
            <consortium name="The Broad Institute Genomics Platform"/>
            <person name="Neafsey D.E."/>
            <person name="Besansky N."/>
            <person name="Walker B."/>
            <person name="Young S.K."/>
            <person name="Zeng Q."/>
            <person name="Gargeya S."/>
            <person name="Fitzgerald M."/>
            <person name="Haas B."/>
            <person name="Abouelleil A."/>
            <person name="Allen A.W."/>
            <person name="Alvarado L."/>
            <person name="Arachchi H.M."/>
            <person name="Berlin A.M."/>
            <person name="Chapman S.B."/>
            <person name="Gainer-Dewar J."/>
            <person name="Goldberg J."/>
            <person name="Griggs A."/>
            <person name="Gujja S."/>
            <person name="Hansen M."/>
            <person name="Howarth C."/>
            <person name="Imamovic A."/>
            <person name="Ireland A."/>
            <person name="Larimer J."/>
            <person name="McCowan C."/>
            <person name="Murphy C."/>
            <person name="Pearson M."/>
            <person name="Poon T.W."/>
            <person name="Priest M."/>
            <person name="Roberts A."/>
            <person name="Saif S."/>
            <person name="Shea T."/>
            <person name="Sisk P."/>
            <person name="Sykes S."/>
            <person name="Wortman J."/>
            <person name="Nusbaum C."/>
            <person name="Birren B."/>
        </authorList>
    </citation>
    <scope>NUCLEOTIDE SEQUENCE [LARGE SCALE GENOMIC DNA]</scope>
    <source>
        <strain evidence="17">ACHKN1017</strain>
    </source>
</reference>
<comment type="similarity">
    <text evidence="11 13">Belongs to the peptidase S1 family. CLIP subfamily.</text>
</comment>
<dbReference type="STRING" id="43041.A0A3F2YU16"/>
<dbReference type="SMART" id="SM00680">
    <property type="entry name" value="CLIP"/>
    <property type="match status" value="1"/>
</dbReference>
<dbReference type="GO" id="GO:0004252">
    <property type="term" value="F:serine-type endopeptidase activity"/>
    <property type="evidence" value="ECO:0007669"/>
    <property type="project" value="UniProtKB-UniRule"/>
</dbReference>
<dbReference type="InterPro" id="IPR022700">
    <property type="entry name" value="CLIP"/>
</dbReference>
<evidence type="ECO:0000256" key="2">
    <source>
        <dbReference type="ARBA" id="ARBA00022525"/>
    </source>
</evidence>
<dbReference type="PROSITE" id="PS00134">
    <property type="entry name" value="TRYPSIN_HIS"/>
    <property type="match status" value="1"/>
</dbReference>
<evidence type="ECO:0000256" key="8">
    <source>
        <dbReference type="ARBA" id="ARBA00022859"/>
    </source>
</evidence>
<dbReference type="SMR" id="A0A3F2YU16"/>
<evidence type="ECO:0000256" key="9">
    <source>
        <dbReference type="ARBA" id="ARBA00023157"/>
    </source>
</evidence>
<dbReference type="InterPro" id="IPR033116">
    <property type="entry name" value="TRYPSIN_SER"/>
</dbReference>
<keyword evidence="5" id="KW-0732">Signal</keyword>
<dbReference type="InterPro" id="IPR051487">
    <property type="entry name" value="Ser/Thr_Proteases_Immune/Dev"/>
</dbReference>
<dbReference type="Pfam" id="PF00089">
    <property type="entry name" value="Trypsin"/>
    <property type="match status" value="1"/>
</dbReference>
<keyword evidence="6 12" id="KW-0378">Hydrolase</keyword>
<evidence type="ECO:0000256" key="7">
    <source>
        <dbReference type="ARBA" id="ARBA00022825"/>
    </source>
</evidence>
<comment type="domain">
    <text evidence="13">The clip domain consists of 35-55 residues which are 'knitted' together usually by 3 conserved disulfide bonds forming a clip-like compact structure.</text>
</comment>
<evidence type="ECO:0000256" key="3">
    <source>
        <dbReference type="ARBA" id="ARBA00022588"/>
    </source>
</evidence>
<accession>A0A3F2YU16</accession>
<feature type="domain" description="Peptidase S1" evidence="14">
    <location>
        <begin position="119"/>
        <end position="371"/>
    </location>
</feature>
<dbReference type="PRINTS" id="PR00722">
    <property type="entry name" value="CHYMOTRYPSIN"/>
</dbReference>
<keyword evidence="4 12" id="KW-0645">Protease</keyword>
<dbReference type="Gene3D" id="2.40.10.10">
    <property type="entry name" value="Trypsin-like serine proteases"/>
    <property type="match status" value="2"/>
</dbReference>
<name>A0A3F2YU16_9DIPT</name>